<feature type="compositionally biased region" description="Polar residues" evidence="5">
    <location>
        <begin position="210"/>
        <end position="219"/>
    </location>
</feature>
<keyword evidence="3" id="KW-0804">Transcription</keyword>
<dbReference type="Pfam" id="PF21597">
    <property type="entry name" value="TetR_C_43"/>
    <property type="match status" value="1"/>
</dbReference>
<dbReference type="GO" id="GO:0003700">
    <property type="term" value="F:DNA-binding transcription factor activity"/>
    <property type="evidence" value="ECO:0007669"/>
    <property type="project" value="TreeGrafter"/>
</dbReference>
<organism evidence="8 10">
    <name type="scientific">Methylobacterium phyllosphaerae</name>
    <dbReference type="NCBI Taxonomy" id="418223"/>
    <lineage>
        <taxon>Bacteria</taxon>
        <taxon>Pseudomonadati</taxon>
        <taxon>Pseudomonadota</taxon>
        <taxon>Alphaproteobacteria</taxon>
        <taxon>Hyphomicrobiales</taxon>
        <taxon>Methylobacteriaceae</taxon>
        <taxon>Methylobacterium</taxon>
    </lineage>
</organism>
<dbReference type="PANTHER" id="PTHR30055">
    <property type="entry name" value="HTH-TYPE TRANSCRIPTIONAL REGULATOR RUTR"/>
    <property type="match status" value="1"/>
</dbReference>
<dbReference type="PANTHER" id="PTHR30055:SF234">
    <property type="entry name" value="HTH-TYPE TRANSCRIPTIONAL REGULATOR BETI"/>
    <property type="match status" value="1"/>
</dbReference>
<keyword evidence="1" id="KW-0805">Transcription regulation</keyword>
<dbReference type="GO" id="GO:0000976">
    <property type="term" value="F:transcription cis-regulatory region binding"/>
    <property type="evidence" value="ECO:0007669"/>
    <property type="project" value="TreeGrafter"/>
</dbReference>
<dbReference type="InterPro" id="IPR009057">
    <property type="entry name" value="Homeodomain-like_sf"/>
</dbReference>
<dbReference type="PRINTS" id="PR00455">
    <property type="entry name" value="HTHTETR"/>
</dbReference>
<dbReference type="EMBL" id="FOPK01000021">
    <property type="protein sequence ID" value="SFH36236.1"/>
    <property type="molecule type" value="Genomic_DNA"/>
</dbReference>
<proteinExistence type="predicted"/>
<evidence type="ECO:0000256" key="2">
    <source>
        <dbReference type="ARBA" id="ARBA00023125"/>
    </source>
</evidence>
<accession>A0AAE8HV99</accession>
<evidence type="ECO:0000313" key="10">
    <source>
        <dbReference type="Proteomes" id="UP000199140"/>
    </source>
</evidence>
<dbReference type="Pfam" id="PF00440">
    <property type="entry name" value="TetR_N"/>
    <property type="match status" value="1"/>
</dbReference>
<feature type="domain" description="HTH tetR-type" evidence="6">
    <location>
        <begin position="18"/>
        <end position="77"/>
    </location>
</feature>
<keyword evidence="9" id="KW-1185">Reference proteome</keyword>
<evidence type="ECO:0000256" key="3">
    <source>
        <dbReference type="ARBA" id="ARBA00023163"/>
    </source>
</evidence>
<feature type="DNA-binding region" description="H-T-H motif" evidence="4">
    <location>
        <begin position="40"/>
        <end position="59"/>
    </location>
</feature>
<dbReference type="Proteomes" id="UP000199140">
    <property type="component" value="Unassembled WGS sequence"/>
</dbReference>
<feature type="region of interest" description="Disordered" evidence="5">
    <location>
        <begin position="1"/>
        <end position="20"/>
    </location>
</feature>
<dbReference type="InterPro" id="IPR001647">
    <property type="entry name" value="HTH_TetR"/>
</dbReference>
<sequence>MTEEEPRPAARRPRADAQRNRARLLDTAKVTFAEKGAAAGLEEIARAAGVGVGTLYRHFPTRDALIEAVYRNETAHLAEAAERLTATRSPTEALREWMLVFVDYMATKQGMSEALNAMTDGPAGLYAASGAQIKQSMAMLCDRAVAAGEIQLGMEPLDLLRAVASVANISSGPDRRQSAMRLVDILVTGLEKSARDEAGRSIAARAKGAPSQQSRWSTP</sequence>
<evidence type="ECO:0000313" key="9">
    <source>
        <dbReference type="Proteomes" id="UP000185487"/>
    </source>
</evidence>
<dbReference type="AlphaFoldDB" id="A0AAE8HV99"/>
<dbReference type="EMBL" id="CP015367">
    <property type="protein sequence ID" value="APT34898.1"/>
    <property type="molecule type" value="Genomic_DNA"/>
</dbReference>
<feature type="region of interest" description="Disordered" evidence="5">
    <location>
        <begin position="194"/>
        <end position="219"/>
    </location>
</feature>
<dbReference type="SUPFAM" id="SSF46689">
    <property type="entry name" value="Homeodomain-like"/>
    <property type="match status" value="1"/>
</dbReference>
<name>A0AAE8HV99_9HYPH</name>
<evidence type="ECO:0000313" key="7">
    <source>
        <dbReference type="EMBL" id="APT34898.1"/>
    </source>
</evidence>
<dbReference type="InterPro" id="IPR036271">
    <property type="entry name" value="Tet_transcr_reg_TetR-rel_C_sf"/>
</dbReference>
<evidence type="ECO:0000256" key="1">
    <source>
        <dbReference type="ARBA" id="ARBA00023015"/>
    </source>
</evidence>
<dbReference type="RefSeq" id="WP_075381799.1">
    <property type="nucleotide sequence ID" value="NZ_CP015367.1"/>
</dbReference>
<dbReference type="SUPFAM" id="SSF48498">
    <property type="entry name" value="Tetracyclin repressor-like, C-terminal domain"/>
    <property type="match status" value="1"/>
</dbReference>
<evidence type="ECO:0000259" key="6">
    <source>
        <dbReference type="PROSITE" id="PS50977"/>
    </source>
</evidence>
<dbReference type="PROSITE" id="PS50977">
    <property type="entry name" value="HTH_TETR_2"/>
    <property type="match status" value="1"/>
</dbReference>
<reference evidence="8 10" key="2">
    <citation type="submission" date="2016-10" db="EMBL/GenBank/DDBJ databases">
        <authorList>
            <person name="Varghese N."/>
            <person name="Submissions S."/>
        </authorList>
    </citation>
    <scope>NUCLEOTIDE SEQUENCE [LARGE SCALE GENOMIC DNA]</scope>
    <source>
        <strain evidence="8 10">CBMB27</strain>
    </source>
</reference>
<evidence type="ECO:0000256" key="4">
    <source>
        <dbReference type="PROSITE-ProRule" id="PRU00335"/>
    </source>
</evidence>
<gene>
    <name evidence="7" type="ORF">MCBMB27_05607</name>
    <name evidence="8" type="ORF">SAMN05192567_121108</name>
</gene>
<evidence type="ECO:0000256" key="5">
    <source>
        <dbReference type="SAM" id="MobiDB-lite"/>
    </source>
</evidence>
<dbReference type="KEGG" id="mphy:MCBMB27_05607"/>
<dbReference type="InterPro" id="IPR050109">
    <property type="entry name" value="HTH-type_TetR-like_transc_reg"/>
</dbReference>
<dbReference type="InterPro" id="IPR049445">
    <property type="entry name" value="TetR_SbtR-like_C"/>
</dbReference>
<dbReference type="Gene3D" id="1.10.357.10">
    <property type="entry name" value="Tetracycline Repressor, domain 2"/>
    <property type="match status" value="1"/>
</dbReference>
<protein>
    <submittedName>
        <fullName evidence="8">DNA-binding transcriptional regulator, AcrR family</fullName>
    </submittedName>
    <submittedName>
        <fullName evidence="7">TetR family transcriptional regulator</fullName>
    </submittedName>
</protein>
<dbReference type="Proteomes" id="UP000185487">
    <property type="component" value="Chromosome"/>
</dbReference>
<reference evidence="7 9" key="1">
    <citation type="submission" date="2016-04" db="EMBL/GenBank/DDBJ databases">
        <title>Complete genome sequencing and analysis of CBMB27, Methylobacterium phyllosphaerae isolated from leaf tissues of rice (Oryza sativa L.).</title>
        <authorList>
            <person name="Lee Y."/>
            <person name="Hwangbo K."/>
            <person name="Chung H."/>
            <person name="Yoo J."/>
            <person name="Kim K.Y."/>
            <person name="Sa T.M."/>
            <person name="Um Y."/>
            <person name="Madhaiyan M."/>
        </authorList>
    </citation>
    <scope>NUCLEOTIDE SEQUENCE [LARGE SCALE GENOMIC DNA]</scope>
    <source>
        <strain evidence="7 9">CBMB27</strain>
    </source>
</reference>
<evidence type="ECO:0000313" key="8">
    <source>
        <dbReference type="EMBL" id="SFH36236.1"/>
    </source>
</evidence>
<keyword evidence="2 4" id="KW-0238">DNA-binding</keyword>